<dbReference type="RefSeq" id="WP_038558816.1">
    <property type="nucleotide sequence ID" value="NZ_CP007481.1"/>
</dbReference>
<evidence type="ECO:0000256" key="1">
    <source>
        <dbReference type="ARBA" id="ARBA00022490"/>
    </source>
</evidence>
<dbReference type="InterPro" id="IPR056792">
    <property type="entry name" value="PRC_RimM"/>
</dbReference>
<dbReference type="GO" id="GO:0005737">
    <property type="term" value="C:cytoplasm"/>
    <property type="evidence" value="ECO:0007669"/>
    <property type="project" value="UniProtKB-SubCell"/>
</dbReference>
<evidence type="ECO:0000256" key="2">
    <source>
        <dbReference type="ARBA" id="ARBA00022517"/>
    </source>
</evidence>
<evidence type="ECO:0000259" key="6">
    <source>
        <dbReference type="Pfam" id="PF01782"/>
    </source>
</evidence>
<keyword evidence="9" id="KW-1185">Reference proteome</keyword>
<dbReference type="InterPro" id="IPR002676">
    <property type="entry name" value="RimM_N"/>
</dbReference>
<dbReference type="Pfam" id="PF01782">
    <property type="entry name" value="RimM"/>
    <property type="match status" value="1"/>
</dbReference>
<dbReference type="NCBIfam" id="TIGR02273">
    <property type="entry name" value="16S_RimM"/>
    <property type="match status" value="1"/>
</dbReference>
<gene>
    <name evidence="5 8" type="primary">rimM</name>
    <name evidence="8" type="ORF">NHE_0112</name>
</gene>
<keyword evidence="1 5" id="KW-0963">Cytoplasm</keyword>
<dbReference type="SUPFAM" id="SSF50447">
    <property type="entry name" value="Translation proteins"/>
    <property type="match status" value="1"/>
</dbReference>
<dbReference type="GO" id="GO:0043022">
    <property type="term" value="F:ribosome binding"/>
    <property type="evidence" value="ECO:0007669"/>
    <property type="project" value="InterPro"/>
</dbReference>
<accession>X5GVL1</accession>
<dbReference type="PANTHER" id="PTHR33692">
    <property type="entry name" value="RIBOSOME MATURATION FACTOR RIMM"/>
    <property type="match status" value="1"/>
</dbReference>
<dbReference type="GO" id="GO:0005840">
    <property type="term" value="C:ribosome"/>
    <property type="evidence" value="ECO:0007669"/>
    <property type="project" value="InterPro"/>
</dbReference>
<dbReference type="AlphaFoldDB" id="X5GVL1"/>
<keyword evidence="3 5" id="KW-0698">rRNA processing</keyword>
<dbReference type="HOGENOM" id="CLU_077636_1_0_5"/>
<dbReference type="KEGG" id="nhm:NHE_0112"/>
<evidence type="ECO:0000256" key="3">
    <source>
        <dbReference type="ARBA" id="ARBA00022552"/>
    </source>
</evidence>
<keyword evidence="2 5" id="KW-0690">Ribosome biogenesis</keyword>
<proteinExistence type="inferred from homology"/>
<dbReference type="STRING" id="1286528.NHE_0112"/>
<dbReference type="SUPFAM" id="SSF50346">
    <property type="entry name" value="PRC-barrel domain"/>
    <property type="match status" value="1"/>
</dbReference>
<comment type="similarity">
    <text evidence="5">Belongs to the RimM family.</text>
</comment>
<dbReference type="GO" id="GO:0042274">
    <property type="term" value="P:ribosomal small subunit biogenesis"/>
    <property type="evidence" value="ECO:0007669"/>
    <property type="project" value="UniProtKB-UniRule"/>
</dbReference>
<reference evidence="8 9" key="1">
    <citation type="submission" date="2014-03" db="EMBL/GenBank/DDBJ databases">
        <title>Sequencing and Comparison of Genomes and Transcriptome Profiles of Human Ehrlichiosis Agents.</title>
        <authorList>
            <person name="Lin M."/>
            <person name="Daugherty S.C."/>
            <person name="Nagaraj S."/>
            <person name="Cheng Z."/>
            <person name="Xiong Q."/>
            <person name="Lin F.-Y."/>
            <person name="Sengamalay N."/>
            <person name="Ott S."/>
            <person name="Godinez A."/>
            <person name="Tallon L.J."/>
            <person name="Sadzewicz L."/>
            <person name="Fraser C.M."/>
            <person name="Dunning Hotopp J.C."/>
            <person name="Rikihisa Y."/>
        </authorList>
    </citation>
    <scope>NUCLEOTIDE SEQUENCE [LARGE SCALE GENOMIC DNA]</scope>
    <source>
        <strain evidence="8 9">Oregon</strain>
    </source>
</reference>
<keyword evidence="4 5" id="KW-0143">Chaperone</keyword>
<comment type="function">
    <text evidence="5">An accessory protein needed during the final step in the assembly of 30S ribosomal subunit, possibly for assembly of the head region. Essential for efficient processing of 16S rRNA. May be needed both before and after RbfA during the maturation of 16S rRNA. It has affinity for free ribosomal 30S subunits but not for 70S ribosomes.</text>
</comment>
<dbReference type="InterPro" id="IPR036976">
    <property type="entry name" value="RimM_N_sf"/>
</dbReference>
<evidence type="ECO:0000313" key="8">
    <source>
        <dbReference type="EMBL" id="AHX11082.1"/>
    </source>
</evidence>
<evidence type="ECO:0000259" key="7">
    <source>
        <dbReference type="Pfam" id="PF24986"/>
    </source>
</evidence>
<feature type="domain" description="Ribosome maturation factor RimM PRC barrel" evidence="7">
    <location>
        <begin position="93"/>
        <end position="159"/>
    </location>
</feature>
<comment type="subcellular location">
    <subcellularLocation>
        <location evidence="5">Cytoplasm</location>
    </subcellularLocation>
</comment>
<evidence type="ECO:0000256" key="5">
    <source>
        <dbReference type="HAMAP-Rule" id="MF_00014"/>
    </source>
</evidence>
<dbReference type="InterPro" id="IPR011033">
    <property type="entry name" value="PRC_barrel-like_sf"/>
</dbReference>
<dbReference type="Gene3D" id="2.30.30.240">
    <property type="entry name" value="PRC-barrel domain"/>
    <property type="match status" value="1"/>
</dbReference>
<dbReference type="GO" id="GO:0006364">
    <property type="term" value="P:rRNA processing"/>
    <property type="evidence" value="ECO:0007669"/>
    <property type="project" value="UniProtKB-UniRule"/>
</dbReference>
<protein>
    <recommendedName>
        <fullName evidence="5">Ribosome maturation factor RimM</fullName>
    </recommendedName>
</protein>
<dbReference type="OrthoDB" id="9788191at2"/>
<evidence type="ECO:0000313" key="9">
    <source>
        <dbReference type="Proteomes" id="UP000023755"/>
    </source>
</evidence>
<dbReference type="Gene3D" id="2.40.30.60">
    <property type="entry name" value="RimM"/>
    <property type="match status" value="1"/>
</dbReference>
<comment type="subunit">
    <text evidence="5">Binds ribosomal protein uS19.</text>
</comment>
<sequence length="160" mass="17239">MICAGRVASTHGVRGCIRVQSYMCSTFGFVGAEVSIGGISYTVRTSFNRKPSLVVLSLLGVDSASEAESLVGCDVFVAEALLPPLPEDEYYYKDLIGMAVCSKGEHVGSVLMLYDFGAAAQVLEITSRSGKKIMIPFTKEFIVKVDLCAKMIEVILPEEV</sequence>
<dbReference type="InterPro" id="IPR009000">
    <property type="entry name" value="Transl_B-barrel_sf"/>
</dbReference>
<dbReference type="Pfam" id="PF24986">
    <property type="entry name" value="PRC_RimM"/>
    <property type="match status" value="1"/>
</dbReference>
<name>X5GVL1_9RICK</name>
<dbReference type="PANTHER" id="PTHR33692:SF1">
    <property type="entry name" value="RIBOSOME MATURATION FACTOR RIMM"/>
    <property type="match status" value="1"/>
</dbReference>
<dbReference type="InterPro" id="IPR011961">
    <property type="entry name" value="RimM"/>
</dbReference>
<dbReference type="Proteomes" id="UP000023755">
    <property type="component" value="Chromosome"/>
</dbReference>
<feature type="domain" description="RimM N-terminal" evidence="6">
    <location>
        <begin position="4"/>
        <end position="79"/>
    </location>
</feature>
<evidence type="ECO:0000256" key="4">
    <source>
        <dbReference type="ARBA" id="ARBA00023186"/>
    </source>
</evidence>
<dbReference type="EMBL" id="CP007481">
    <property type="protein sequence ID" value="AHX11082.1"/>
    <property type="molecule type" value="Genomic_DNA"/>
</dbReference>
<organism evidence="8 9">
    <name type="scientific">Neorickettsia helminthoeca str. Oregon</name>
    <dbReference type="NCBI Taxonomy" id="1286528"/>
    <lineage>
        <taxon>Bacteria</taxon>
        <taxon>Pseudomonadati</taxon>
        <taxon>Pseudomonadota</taxon>
        <taxon>Alphaproteobacteria</taxon>
        <taxon>Rickettsiales</taxon>
        <taxon>Anaplasmataceae</taxon>
        <taxon>Neorickettsia</taxon>
    </lineage>
</organism>
<comment type="domain">
    <text evidence="5">The PRC barrel domain binds ribosomal protein uS19.</text>
</comment>
<dbReference type="HAMAP" id="MF_00014">
    <property type="entry name" value="Ribosome_mat_RimM"/>
    <property type="match status" value="1"/>
</dbReference>